<name>A0A6P7THM0_9MOLL</name>
<evidence type="ECO:0000313" key="15">
    <source>
        <dbReference type="Proteomes" id="UP000515154"/>
    </source>
</evidence>
<evidence type="ECO:0000313" key="20">
    <source>
        <dbReference type="RefSeq" id="XP_036368437.1"/>
    </source>
</evidence>
<evidence type="ECO:0000256" key="9">
    <source>
        <dbReference type="ARBA" id="ARBA00023163"/>
    </source>
</evidence>
<organism evidence="15 16">
    <name type="scientific">Octopus sinensis</name>
    <name type="common">East Asian common octopus</name>
    <dbReference type="NCBI Taxonomy" id="2607531"/>
    <lineage>
        <taxon>Eukaryota</taxon>
        <taxon>Metazoa</taxon>
        <taxon>Spiralia</taxon>
        <taxon>Lophotrochozoa</taxon>
        <taxon>Mollusca</taxon>
        <taxon>Cephalopoda</taxon>
        <taxon>Coleoidea</taxon>
        <taxon>Octopodiformes</taxon>
        <taxon>Octopoda</taxon>
        <taxon>Incirrata</taxon>
        <taxon>Octopodidae</taxon>
        <taxon>Octopus</taxon>
    </lineage>
</organism>
<dbReference type="PANTHER" id="PTHR11937">
    <property type="entry name" value="ACTIN"/>
    <property type="match status" value="1"/>
</dbReference>
<dbReference type="KEGG" id="osn:115224331"/>
<comment type="similarity">
    <text evidence="4">Belongs to the actin family. ARP5 subfamily.</text>
</comment>
<dbReference type="FunFam" id="3.30.420.40:FF:000058">
    <property type="entry name" value="Putative actin-related protein 5"/>
    <property type="match status" value="1"/>
</dbReference>
<dbReference type="GO" id="GO:0006310">
    <property type="term" value="P:DNA recombination"/>
    <property type="evidence" value="ECO:0007669"/>
    <property type="project" value="UniProtKB-KW"/>
</dbReference>
<evidence type="ECO:0000313" key="19">
    <source>
        <dbReference type="RefSeq" id="XP_036368433.1"/>
    </source>
</evidence>
<dbReference type="CDD" id="cd10211">
    <property type="entry name" value="ASKHA_NBD_Arp5"/>
    <property type="match status" value="1"/>
</dbReference>
<dbReference type="GO" id="GO:0019219">
    <property type="term" value="P:regulation of nucleobase-containing compound metabolic process"/>
    <property type="evidence" value="ECO:0007669"/>
    <property type="project" value="UniProtKB-ARBA"/>
</dbReference>
<accession>A0A6P7THM0</accession>
<feature type="region of interest" description="Disordered" evidence="14">
    <location>
        <begin position="501"/>
        <end position="520"/>
    </location>
</feature>
<keyword evidence="12" id="KW-0539">Nucleus</keyword>
<comment type="subunit">
    <text evidence="13">Component of the chromatin remodeling Ino80 complex.</text>
</comment>
<evidence type="ECO:0000256" key="10">
    <source>
        <dbReference type="ARBA" id="ARBA00023172"/>
    </source>
</evidence>
<dbReference type="GO" id="GO:0060255">
    <property type="term" value="P:regulation of macromolecule metabolic process"/>
    <property type="evidence" value="ECO:0007669"/>
    <property type="project" value="UniProtKB-ARBA"/>
</dbReference>
<evidence type="ECO:0000256" key="2">
    <source>
        <dbReference type="ARBA" id="ARBA00003520"/>
    </source>
</evidence>
<dbReference type="FunFam" id="3.30.420.40:FF:000237">
    <property type="entry name" value="Actin-related protein 5"/>
    <property type="match status" value="1"/>
</dbReference>
<dbReference type="RefSeq" id="XP_036368426.1">
    <property type="nucleotide sequence ID" value="XM_036512533.1"/>
</dbReference>
<dbReference type="InterPro" id="IPR043129">
    <property type="entry name" value="ATPase_NBD"/>
</dbReference>
<proteinExistence type="inferred from homology"/>
<dbReference type="Pfam" id="PF00022">
    <property type="entry name" value="Actin"/>
    <property type="match status" value="2"/>
</dbReference>
<keyword evidence="7" id="KW-0805">Transcription regulation</keyword>
<evidence type="ECO:0000256" key="5">
    <source>
        <dbReference type="ARBA" id="ARBA00021612"/>
    </source>
</evidence>
<keyword evidence="9" id="KW-0804">Transcription</keyword>
<keyword evidence="6" id="KW-0227">DNA damage</keyword>
<protein>
    <recommendedName>
        <fullName evidence="5">Actin-related protein 5</fullName>
    </recommendedName>
</protein>
<evidence type="ECO:0000256" key="8">
    <source>
        <dbReference type="ARBA" id="ARBA00023054"/>
    </source>
</evidence>
<dbReference type="GO" id="GO:0005634">
    <property type="term" value="C:nucleus"/>
    <property type="evidence" value="ECO:0007669"/>
    <property type="project" value="UniProtKB-SubCell"/>
</dbReference>
<dbReference type="AlphaFoldDB" id="A0A6P7THM0"/>
<dbReference type="Gene3D" id="3.30.420.40">
    <property type="match status" value="3"/>
</dbReference>
<evidence type="ECO:0000256" key="11">
    <source>
        <dbReference type="ARBA" id="ARBA00023204"/>
    </source>
</evidence>
<evidence type="ECO:0000256" key="1">
    <source>
        <dbReference type="ARBA" id="ARBA00003373"/>
    </source>
</evidence>
<keyword evidence="10" id="KW-0233">DNA recombination</keyword>
<dbReference type="RefSeq" id="XP_036368433.1">
    <property type="nucleotide sequence ID" value="XM_036512540.1"/>
</dbReference>
<dbReference type="SUPFAM" id="SSF53067">
    <property type="entry name" value="Actin-like ATPase domain"/>
    <property type="match status" value="2"/>
</dbReference>
<evidence type="ECO:0000313" key="18">
    <source>
        <dbReference type="RefSeq" id="XP_036368430.1"/>
    </source>
</evidence>
<dbReference type="RefSeq" id="XP_036368430.1">
    <property type="nucleotide sequence ID" value="XM_036512537.1"/>
</dbReference>
<dbReference type="InterPro" id="IPR004000">
    <property type="entry name" value="Actin"/>
</dbReference>
<gene>
    <name evidence="16 17 18 19 20" type="primary">LOC115224331</name>
</gene>
<evidence type="ECO:0000256" key="4">
    <source>
        <dbReference type="ARBA" id="ARBA00006021"/>
    </source>
</evidence>
<comment type="function">
    <text evidence="2">Actins are highly conserved proteins that are involved in various types of cell motility and are ubiquitously expressed in all eukaryotic cells.</text>
</comment>
<comment type="subcellular location">
    <subcellularLocation>
        <location evidence="3">Nucleus</location>
    </subcellularLocation>
</comment>
<evidence type="ECO:0000256" key="3">
    <source>
        <dbReference type="ARBA" id="ARBA00004123"/>
    </source>
</evidence>
<dbReference type="RefSeq" id="XP_036368437.1">
    <property type="nucleotide sequence ID" value="XM_036512544.1"/>
</dbReference>
<evidence type="ECO:0000313" key="16">
    <source>
        <dbReference type="RefSeq" id="XP_029651059.1"/>
    </source>
</evidence>
<keyword evidence="15" id="KW-1185">Reference proteome</keyword>
<dbReference type="FunFam" id="3.30.420.40:FF:000048">
    <property type="entry name" value="ARP5 actin-related protein 5 homolog"/>
    <property type="match status" value="1"/>
</dbReference>
<evidence type="ECO:0000313" key="17">
    <source>
        <dbReference type="RefSeq" id="XP_036368426.1"/>
    </source>
</evidence>
<dbReference type="SMART" id="SM00268">
    <property type="entry name" value="ACTIN"/>
    <property type="match status" value="1"/>
</dbReference>
<sequence>MSADEEEEEENVFSFKDDRPVPDSVYTYPSGLRESAIPLVIDNGSYQCRAGWASMDKPQLIFKNVTAKQRGKKESELQVGNDISNLEVVRWILRTQFDRNVVTQYDVQEQVFDYIFNHLGIDTESCVDHPIVMSEALSNPNYCRQQMSELLFECYHVPKVAYGNDALFSLYKNHPKPESANALIVDCGYQTTHVIPFINGQIVAENCRRLNLGGLHLDSFLHRLLQLKYPNHLAAITLSRAEELVQHHTHMAVNYHEELAKWADYEYYEANVHKIQLPFTLTTEAQITLEQQKERREQHIRRLKEINAKRRLDKLQENEEHLLQLKRIQLLLEEDDEDALKKYHQVLKDMGFHSSDELLATMNKLSANIQRTRAKIHGKELTEEPENKEESKFDLLNIPDEMLTIEQQAAKRKQHILKAAQEGQAQAQALQQAKIQTEVAEELLMEQKRLTDFDSWLYEVRQKRKNLLESRTNRRQRKIDMAKRRTLASQQRMKIISQLAQNNKKQKDDNFGQNDADWDVYKEINPDGGDTDSEVEEEQLEELETMLREHDPEFLKELEENAGIGEFDIAEYYRLHLGVERIRVPELLFQPSMIGIEQAGLSEMVDYVLKKCSPSEQNALVQCVFLTGSNAMFNNFNKRMERDLLAIRPFQTTFSVYRAADPILDAWHGARQWALSPLVHSCSVTRAMYEEMGGEYLIEHVASNRYFPTPVLVSK</sequence>
<keyword evidence="11" id="KW-0234">DNA repair</keyword>
<reference evidence="16 17" key="1">
    <citation type="submission" date="2025-08" db="UniProtKB">
        <authorList>
            <consortium name="RefSeq"/>
        </authorList>
    </citation>
    <scope>IDENTIFICATION</scope>
</reference>
<dbReference type="FunFam" id="3.90.640.10:FF:000016">
    <property type="entry name" value="ARP5 actin-related protein 5 homolog"/>
    <property type="match status" value="1"/>
</dbReference>
<evidence type="ECO:0000256" key="7">
    <source>
        <dbReference type="ARBA" id="ARBA00023015"/>
    </source>
</evidence>
<dbReference type="RefSeq" id="XP_029651059.1">
    <property type="nucleotide sequence ID" value="XM_029795199.2"/>
</dbReference>
<comment type="function">
    <text evidence="1">Proposed core component of the chromatin remodeling INO80 complex which is involved in transcriptional regulation, DNA replication and probably DNA repair.</text>
</comment>
<evidence type="ECO:0000256" key="14">
    <source>
        <dbReference type="SAM" id="MobiDB-lite"/>
    </source>
</evidence>
<keyword evidence="8" id="KW-0175">Coiled coil</keyword>
<evidence type="ECO:0000256" key="13">
    <source>
        <dbReference type="ARBA" id="ARBA00061816"/>
    </source>
</evidence>
<dbReference type="Proteomes" id="UP000515154">
    <property type="component" value="Linkage group LG2"/>
</dbReference>
<evidence type="ECO:0000256" key="6">
    <source>
        <dbReference type="ARBA" id="ARBA00022763"/>
    </source>
</evidence>
<evidence type="ECO:0000256" key="12">
    <source>
        <dbReference type="ARBA" id="ARBA00023242"/>
    </source>
</evidence>
<dbReference type="GO" id="GO:0006281">
    <property type="term" value="P:DNA repair"/>
    <property type="evidence" value="ECO:0007669"/>
    <property type="project" value="UniProtKB-KW"/>
</dbReference>